<dbReference type="PANTHER" id="PTHR12789">
    <property type="entry name" value="DENSITY-REGULATED PROTEIN HOMOLOG"/>
    <property type="match status" value="1"/>
</dbReference>
<organism evidence="6 7">
    <name type="scientific">Opitutus terrae (strain DSM 11246 / JCM 15787 / PB90-1)</name>
    <dbReference type="NCBI Taxonomy" id="452637"/>
    <lineage>
        <taxon>Bacteria</taxon>
        <taxon>Pseudomonadati</taxon>
        <taxon>Verrucomicrobiota</taxon>
        <taxon>Opitutia</taxon>
        <taxon>Opitutales</taxon>
        <taxon>Opitutaceae</taxon>
        <taxon>Opitutus</taxon>
    </lineage>
</organism>
<sequence length="141" mass="13924">MAAKDKVPTDGGGALGQNPFAALSSAGLAPANPARLVAGAAGPGPGSASPAATKSAEPAKNRGRVDIKRETGGRGGKTVTVVSGFVGIGLPEKEQLAKKMRAACGCGGTVKDGQIEIQGDQRETVARILSEAGFRPVFAGG</sequence>
<evidence type="ECO:0000313" key="7">
    <source>
        <dbReference type="Proteomes" id="UP000007013"/>
    </source>
</evidence>
<dbReference type="eggNOG" id="COG0023">
    <property type="taxonomic scope" value="Bacteria"/>
</dbReference>
<gene>
    <name evidence="6" type="ordered locus">Oter_4188</name>
</gene>
<evidence type="ECO:0000313" key="6">
    <source>
        <dbReference type="EMBL" id="ACB77461.1"/>
    </source>
</evidence>
<feature type="domain" description="SUI1" evidence="5">
    <location>
        <begin position="74"/>
        <end position="133"/>
    </location>
</feature>
<reference evidence="6 7" key="1">
    <citation type="journal article" date="2011" name="J. Bacteriol.">
        <title>Genome sequence of the verrucomicrobium Opitutus terrae PB90-1, an abundant inhabitant of rice paddy soil ecosystems.</title>
        <authorList>
            <person name="van Passel M.W."/>
            <person name="Kant R."/>
            <person name="Palva A."/>
            <person name="Copeland A."/>
            <person name="Lucas S."/>
            <person name="Lapidus A."/>
            <person name="Glavina del Rio T."/>
            <person name="Pitluck S."/>
            <person name="Goltsman E."/>
            <person name="Clum A."/>
            <person name="Sun H."/>
            <person name="Schmutz J."/>
            <person name="Larimer F.W."/>
            <person name="Land M.L."/>
            <person name="Hauser L."/>
            <person name="Kyrpides N."/>
            <person name="Mikhailova N."/>
            <person name="Richardson P.P."/>
            <person name="Janssen P.H."/>
            <person name="de Vos W.M."/>
            <person name="Smidt H."/>
        </authorList>
    </citation>
    <scope>NUCLEOTIDE SEQUENCE [LARGE SCALE GENOMIC DNA]</scope>
    <source>
        <strain evidence="7">DSM 11246 / JCM 15787 / PB90-1</strain>
    </source>
</reference>
<dbReference type="PROSITE" id="PS50296">
    <property type="entry name" value="SUI1"/>
    <property type="match status" value="1"/>
</dbReference>
<keyword evidence="3" id="KW-0648">Protein biosynthesis</keyword>
<dbReference type="GO" id="GO:0006417">
    <property type="term" value="P:regulation of translation"/>
    <property type="evidence" value="ECO:0007669"/>
    <property type="project" value="UniProtKB-KW"/>
</dbReference>
<dbReference type="KEGG" id="ote:Oter_4188"/>
<dbReference type="InterPro" id="IPR001950">
    <property type="entry name" value="SUI1"/>
</dbReference>
<dbReference type="PANTHER" id="PTHR12789:SF0">
    <property type="entry name" value="DENSITY-REGULATED PROTEIN"/>
    <property type="match status" value="1"/>
</dbReference>
<dbReference type="OrthoDB" id="9792915at2"/>
<protein>
    <submittedName>
        <fullName evidence="6">Translation initiation factor SUI1</fullName>
    </submittedName>
</protein>
<keyword evidence="7" id="KW-1185">Reference proteome</keyword>
<name>B1ZNX2_OPITP</name>
<dbReference type="EMBL" id="CP001032">
    <property type="protein sequence ID" value="ACB77461.1"/>
    <property type="molecule type" value="Genomic_DNA"/>
</dbReference>
<dbReference type="InterPro" id="IPR005872">
    <property type="entry name" value="SUI1_arc_bac"/>
</dbReference>
<feature type="region of interest" description="Disordered" evidence="4">
    <location>
        <begin position="1"/>
        <end position="20"/>
    </location>
</feature>
<comment type="similarity">
    <text evidence="1">Belongs to the SUI1 family.</text>
</comment>
<feature type="region of interest" description="Disordered" evidence="4">
    <location>
        <begin position="35"/>
        <end position="74"/>
    </location>
</feature>
<dbReference type="InterPro" id="IPR050318">
    <property type="entry name" value="DENR/SUI1_TIF"/>
</dbReference>
<dbReference type="Pfam" id="PF01253">
    <property type="entry name" value="SUI1"/>
    <property type="match status" value="1"/>
</dbReference>
<dbReference type="GO" id="GO:0001731">
    <property type="term" value="P:formation of translation preinitiation complex"/>
    <property type="evidence" value="ECO:0007669"/>
    <property type="project" value="TreeGrafter"/>
</dbReference>
<dbReference type="Gene3D" id="3.30.780.10">
    <property type="entry name" value="SUI1-like domain"/>
    <property type="match status" value="1"/>
</dbReference>
<dbReference type="InterPro" id="IPR036877">
    <property type="entry name" value="SUI1_dom_sf"/>
</dbReference>
<dbReference type="HOGENOM" id="CLU_1823412_0_0_0"/>
<dbReference type="CDD" id="cd11567">
    <property type="entry name" value="YciH_like"/>
    <property type="match status" value="1"/>
</dbReference>
<feature type="compositionally biased region" description="Basic and acidic residues" evidence="4">
    <location>
        <begin position="57"/>
        <end position="72"/>
    </location>
</feature>
<dbReference type="SUPFAM" id="SSF55159">
    <property type="entry name" value="eIF1-like"/>
    <property type="match status" value="1"/>
</dbReference>
<proteinExistence type="inferred from homology"/>
<evidence type="ECO:0000256" key="4">
    <source>
        <dbReference type="SAM" id="MobiDB-lite"/>
    </source>
</evidence>
<keyword evidence="6" id="KW-0396">Initiation factor</keyword>
<keyword evidence="2" id="KW-0810">Translation regulation</keyword>
<evidence type="ECO:0000256" key="1">
    <source>
        <dbReference type="ARBA" id="ARBA00005422"/>
    </source>
</evidence>
<dbReference type="AlphaFoldDB" id="B1ZNX2"/>
<dbReference type="STRING" id="452637.Oter_4188"/>
<dbReference type="GO" id="GO:0003729">
    <property type="term" value="F:mRNA binding"/>
    <property type="evidence" value="ECO:0007669"/>
    <property type="project" value="TreeGrafter"/>
</dbReference>
<dbReference type="GO" id="GO:0002188">
    <property type="term" value="P:translation reinitiation"/>
    <property type="evidence" value="ECO:0007669"/>
    <property type="project" value="TreeGrafter"/>
</dbReference>
<evidence type="ECO:0000256" key="2">
    <source>
        <dbReference type="ARBA" id="ARBA00022845"/>
    </source>
</evidence>
<dbReference type="Proteomes" id="UP000007013">
    <property type="component" value="Chromosome"/>
</dbReference>
<dbReference type="GO" id="GO:0003743">
    <property type="term" value="F:translation initiation factor activity"/>
    <property type="evidence" value="ECO:0007669"/>
    <property type="project" value="UniProtKB-KW"/>
</dbReference>
<accession>B1ZNX2</accession>
<evidence type="ECO:0000256" key="3">
    <source>
        <dbReference type="ARBA" id="ARBA00022917"/>
    </source>
</evidence>
<evidence type="ECO:0000259" key="5">
    <source>
        <dbReference type="PROSITE" id="PS50296"/>
    </source>
</evidence>